<reference evidence="4" key="1">
    <citation type="submission" date="2012-09" db="EMBL/GenBank/DDBJ databases">
        <authorList>
            <person name="Martin A.A."/>
        </authorList>
    </citation>
    <scope>NUCLEOTIDE SEQUENCE</scope>
</reference>
<keyword evidence="1" id="KW-0862">Zinc</keyword>
<dbReference type="InterPro" id="IPR013087">
    <property type="entry name" value="Znf_C2H2_type"/>
</dbReference>
<feature type="compositionally biased region" description="Polar residues" evidence="2">
    <location>
        <begin position="178"/>
        <end position="189"/>
    </location>
</feature>
<feature type="region of interest" description="Disordered" evidence="2">
    <location>
        <begin position="45"/>
        <end position="67"/>
    </location>
</feature>
<dbReference type="AlphaFoldDB" id="A0A0K0DQI3"/>
<feature type="domain" description="C2H2-type" evidence="3">
    <location>
        <begin position="405"/>
        <end position="431"/>
    </location>
</feature>
<keyword evidence="1" id="KW-0863">Zinc-finger</keyword>
<reference evidence="5" key="2">
    <citation type="submission" date="2017-02" db="UniProtKB">
        <authorList>
            <consortium name="WormBaseParasite"/>
        </authorList>
    </citation>
    <scope>IDENTIFICATION</scope>
</reference>
<name>A0A0K0DQI3_ANGCA</name>
<evidence type="ECO:0000313" key="4">
    <source>
        <dbReference type="Proteomes" id="UP000035642"/>
    </source>
</evidence>
<feature type="region of interest" description="Disordered" evidence="2">
    <location>
        <begin position="242"/>
        <end position="300"/>
    </location>
</feature>
<feature type="compositionally biased region" description="Low complexity" evidence="2">
    <location>
        <begin position="55"/>
        <end position="64"/>
    </location>
</feature>
<dbReference type="STRING" id="6313.A0A0K0DQI3"/>
<dbReference type="PROSITE" id="PS50157">
    <property type="entry name" value="ZINC_FINGER_C2H2_2"/>
    <property type="match status" value="1"/>
</dbReference>
<accession>A0A0K0DQI3</accession>
<keyword evidence="4" id="KW-1185">Reference proteome</keyword>
<evidence type="ECO:0000256" key="2">
    <source>
        <dbReference type="SAM" id="MobiDB-lite"/>
    </source>
</evidence>
<organism evidence="4 5">
    <name type="scientific">Angiostrongylus cantonensis</name>
    <name type="common">Rat lungworm</name>
    <dbReference type="NCBI Taxonomy" id="6313"/>
    <lineage>
        <taxon>Eukaryota</taxon>
        <taxon>Metazoa</taxon>
        <taxon>Ecdysozoa</taxon>
        <taxon>Nematoda</taxon>
        <taxon>Chromadorea</taxon>
        <taxon>Rhabditida</taxon>
        <taxon>Rhabditina</taxon>
        <taxon>Rhabditomorpha</taxon>
        <taxon>Strongyloidea</taxon>
        <taxon>Metastrongylidae</taxon>
        <taxon>Angiostrongylus</taxon>
    </lineage>
</organism>
<feature type="compositionally biased region" description="Basic and acidic residues" evidence="2">
    <location>
        <begin position="191"/>
        <end position="208"/>
    </location>
</feature>
<proteinExistence type="predicted"/>
<feature type="region of interest" description="Disordered" evidence="2">
    <location>
        <begin position="1"/>
        <end position="25"/>
    </location>
</feature>
<protein>
    <submittedName>
        <fullName evidence="5">C2H2-type domain-containing protein</fullName>
    </submittedName>
</protein>
<evidence type="ECO:0000256" key="1">
    <source>
        <dbReference type="PROSITE-ProRule" id="PRU00042"/>
    </source>
</evidence>
<dbReference type="WBParaSite" id="ACAC_0001402201-mRNA-1">
    <property type="protein sequence ID" value="ACAC_0001402201-mRNA-1"/>
    <property type="gene ID" value="ACAC_0001402201"/>
</dbReference>
<dbReference type="PROSITE" id="PS00028">
    <property type="entry name" value="ZINC_FINGER_C2H2_1"/>
    <property type="match status" value="1"/>
</dbReference>
<keyword evidence="1" id="KW-0479">Metal-binding</keyword>
<feature type="region of interest" description="Disordered" evidence="2">
    <location>
        <begin position="164"/>
        <end position="214"/>
    </location>
</feature>
<sequence length="431" mass="47752">MSNYGTEESCHATAAVPGPSLVNRPPVLVIADDPTRFDVRRKLMNSPPLIREQGPSAPSSPTSPRLRRPFPLTEDTMHRINLLNSGYDYGKLMPMPPYATSDLGSSPRSSISVPSANLAPWTTFRDNHKNSFDLDDGASDVSRKDLLSPGMMFSPAPFSPFSDCEDSETPYSAYARSPNVSPNPLTKSFNHFRERSRSDSDMSPKDEIMDTSIQSTISVPVTTLRRLSSTGQYKKRLLQKYQEEQEERLASKQRSSSSPPHSATESEIDDSDLRSVSRLASRQPTIEEPPPSPTNDGTINENLESAMRRAIGDPDQIQMWMERQIVALQAVNMYSNAVNNRLLQLPNPQLLAPPTDHLPRAPLLRQSTMDVDTGLGGAGPLKATTLWRRSRSESDVGRTLTIGPFTCTICGQGFALHDRLAKHIASRHRDR</sequence>
<evidence type="ECO:0000259" key="3">
    <source>
        <dbReference type="PROSITE" id="PS50157"/>
    </source>
</evidence>
<dbReference type="GO" id="GO:0008270">
    <property type="term" value="F:zinc ion binding"/>
    <property type="evidence" value="ECO:0007669"/>
    <property type="project" value="UniProtKB-KW"/>
</dbReference>
<dbReference type="Proteomes" id="UP000035642">
    <property type="component" value="Unassembled WGS sequence"/>
</dbReference>
<evidence type="ECO:0000313" key="5">
    <source>
        <dbReference type="WBParaSite" id="ACAC_0001402201-mRNA-1"/>
    </source>
</evidence>
<feature type="compositionally biased region" description="Low complexity" evidence="2">
    <location>
        <begin position="252"/>
        <end position="265"/>
    </location>
</feature>